<dbReference type="PANTHER" id="PTHR30047">
    <property type="entry name" value="HIGH-AFFINITY CHOLINE TRANSPORT PROTEIN-RELATED"/>
    <property type="match status" value="1"/>
</dbReference>
<dbReference type="InterPro" id="IPR000060">
    <property type="entry name" value="BCCT_transptr"/>
</dbReference>
<feature type="transmembrane region" description="Helical" evidence="8">
    <location>
        <begin position="402"/>
        <end position="431"/>
    </location>
</feature>
<evidence type="ECO:0000256" key="2">
    <source>
        <dbReference type="ARBA" id="ARBA00022448"/>
    </source>
</evidence>
<evidence type="ECO:0000256" key="6">
    <source>
        <dbReference type="ARBA" id="ARBA00023136"/>
    </source>
</evidence>
<feature type="transmembrane region" description="Helical" evidence="8">
    <location>
        <begin position="131"/>
        <end position="155"/>
    </location>
</feature>
<dbReference type="AlphaFoldDB" id="A0A6N3DQC8"/>
<evidence type="ECO:0000256" key="3">
    <source>
        <dbReference type="ARBA" id="ARBA00022475"/>
    </source>
</evidence>
<gene>
    <name evidence="9" type="primary">betL_2</name>
    <name evidence="9" type="ORF">ELLFYP34_03127</name>
</gene>
<feature type="transmembrane region" description="Helical" evidence="8">
    <location>
        <begin position="187"/>
        <end position="209"/>
    </location>
</feature>
<proteinExistence type="predicted"/>
<sequence>MKKFKIDKWAIIITLIIVLALSIYIVLLPEQATATLNNLRVFTTSKMGFYFVLITIGIFAVNISLAFSKYGNIKLGKGDPNYKTFSWIAMIFCATMGTSILYWATLEWVYYYTGPPMGLDPQSMAAAEVAVSYSFFHWGIPAWGIYAIGTIPIAYRYYIRQKDGLSLAGGCEGVTGGKPVWNKIINIVFIFGIVSGIIISFGTGIPMLVNNLHNSVGTPDTFIMQVIMVVVVTFIFTLSSYAGLDKGMKFCSDSTTYLFFILLAFVFIFGNPLFQIENTIKSLGLMINNFVPMIFETEPIVKTGFTADWTVFYWAWWITLAPWMWIFIAKISKGRTIKQVVLTISLAGLISTVLFFGILSNYGLNLQLTGQFDFVSILQNQSPEQVISSAIMALPLGKIVLFVWFIVGLMLLVTTLDSAVFTLAAASVTNLKTDEIPPKSLKLFWAVIIAAIPLCLMFAKAPLDSLKSTIIITAIPVSITLIFCIISIFKWLKQDYGDMTRDEITRKEKETVPDFPEKEPLSPSSCEKASVIDALNEHE</sequence>
<keyword evidence="5 8" id="KW-1133">Transmembrane helix</keyword>
<keyword evidence="6 8" id="KW-0472">Membrane</keyword>
<feature type="compositionally biased region" description="Basic and acidic residues" evidence="7">
    <location>
        <begin position="507"/>
        <end position="520"/>
    </location>
</feature>
<keyword evidence="2" id="KW-0813">Transport</keyword>
<feature type="transmembrane region" description="Helical" evidence="8">
    <location>
        <begin position="47"/>
        <end position="67"/>
    </location>
</feature>
<dbReference type="GO" id="GO:0022857">
    <property type="term" value="F:transmembrane transporter activity"/>
    <property type="evidence" value="ECO:0007669"/>
    <property type="project" value="InterPro"/>
</dbReference>
<name>A0A6N3DQC8_EUBLI</name>
<organism evidence="9">
    <name type="scientific">Eubacterium limosum</name>
    <dbReference type="NCBI Taxonomy" id="1736"/>
    <lineage>
        <taxon>Bacteria</taxon>
        <taxon>Bacillati</taxon>
        <taxon>Bacillota</taxon>
        <taxon>Clostridia</taxon>
        <taxon>Eubacteriales</taxon>
        <taxon>Eubacteriaceae</taxon>
        <taxon>Eubacterium</taxon>
    </lineage>
</organism>
<accession>A0A6N3DQC8</accession>
<feature type="region of interest" description="Disordered" evidence="7">
    <location>
        <begin position="507"/>
        <end position="528"/>
    </location>
</feature>
<dbReference type="GO" id="GO:0005886">
    <property type="term" value="C:plasma membrane"/>
    <property type="evidence" value="ECO:0007669"/>
    <property type="project" value="UniProtKB-SubCell"/>
</dbReference>
<evidence type="ECO:0000256" key="8">
    <source>
        <dbReference type="SAM" id="Phobius"/>
    </source>
</evidence>
<feature type="transmembrane region" description="Helical" evidence="8">
    <location>
        <begin position="87"/>
        <end position="111"/>
    </location>
</feature>
<evidence type="ECO:0000313" key="9">
    <source>
        <dbReference type="EMBL" id="VYU27887.1"/>
    </source>
</evidence>
<feature type="transmembrane region" description="Helical" evidence="8">
    <location>
        <begin position="443"/>
        <end position="463"/>
    </location>
</feature>
<evidence type="ECO:0000256" key="1">
    <source>
        <dbReference type="ARBA" id="ARBA00004651"/>
    </source>
</evidence>
<dbReference type="Pfam" id="PF02028">
    <property type="entry name" value="BCCT"/>
    <property type="match status" value="1"/>
</dbReference>
<feature type="transmembrane region" description="Helical" evidence="8">
    <location>
        <begin position="311"/>
        <end position="328"/>
    </location>
</feature>
<comment type="subcellular location">
    <subcellularLocation>
        <location evidence="1">Cell membrane</location>
        <topology evidence="1">Multi-pass membrane protein</topology>
    </subcellularLocation>
</comment>
<evidence type="ECO:0000256" key="4">
    <source>
        <dbReference type="ARBA" id="ARBA00022692"/>
    </source>
</evidence>
<dbReference type="InterPro" id="IPR018093">
    <property type="entry name" value="BCCT_CS"/>
</dbReference>
<feature type="transmembrane region" description="Helical" evidence="8">
    <location>
        <begin position="221"/>
        <end position="244"/>
    </location>
</feature>
<dbReference type="PANTHER" id="PTHR30047:SF12">
    <property type="entry name" value="BCCT-FAMILY TRANSPORTER"/>
    <property type="match status" value="1"/>
</dbReference>
<keyword evidence="3" id="KW-1003">Cell membrane</keyword>
<dbReference type="PROSITE" id="PS01303">
    <property type="entry name" value="BCCT"/>
    <property type="match status" value="1"/>
</dbReference>
<evidence type="ECO:0000256" key="7">
    <source>
        <dbReference type="SAM" id="MobiDB-lite"/>
    </source>
</evidence>
<evidence type="ECO:0000256" key="5">
    <source>
        <dbReference type="ARBA" id="ARBA00022989"/>
    </source>
</evidence>
<protein>
    <submittedName>
        <fullName evidence="9">Glycine betaine transporter BetL</fullName>
    </submittedName>
</protein>
<keyword evidence="4 8" id="KW-0812">Transmembrane</keyword>
<feature type="transmembrane region" description="Helical" evidence="8">
    <location>
        <begin position="469"/>
        <end position="492"/>
    </location>
</feature>
<feature type="transmembrane region" description="Helical" evidence="8">
    <location>
        <begin position="340"/>
        <end position="359"/>
    </location>
</feature>
<feature type="transmembrane region" description="Helical" evidence="8">
    <location>
        <begin position="9"/>
        <end position="27"/>
    </location>
</feature>
<reference evidence="9" key="1">
    <citation type="submission" date="2019-11" db="EMBL/GenBank/DDBJ databases">
        <authorList>
            <person name="Feng L."/>
        </authorList>
    </citation>
    <scope>NUCLEOTIDE SEQUENCE</scope>
    <source>
        <strain evidence="9">ElimosumLFYP34</strain>
    </source>
</reference>
<feature type="transmembrane region" description="Helical" evidence="8">
    <location>
        <begin position="256"/>
        <end position="276"/>
    </location>
</feature>
<dbReference type="EMBL" id="CACRTR010000009">
    <property type="protein sequence ID" value="VYU27887.1"/>
    <property type="molecule type" value="Genomic_DNA"/>
</dbReference>